<dbReference type="STRING" id="1149755.A0A2J6SAZ8"/>
<accession>A0A2J6SAZ8</accession>
<feature type="domain" description="Heterokaryon incompatibility" evidence="1">
    <location>
        <begin position="50"/>
        <end position="183"/>
    </location>
</feature>
<dbReference type="OrthoDB" id="2157530at2759"/>
<proteinExistence type="predicted"/>
<protein>
    <submittedName>
        <fullName evidence="2">HET-domain-containing protein</fullName>
    </submittedName>
</protein>
<keyword evidence="3" id="KW-1185">Reference proteome</keyword>
<evidence type="ECO:0000313" key="3">
    <source>
        <dbReference type="Proteomes" id="UP000235786"/>
    </source>
</evidence>
<reference evidence="2 3" key="1">
    <citation type="submission" date="2016-04" db="EMBL/GenBank/DDBJ databases">
        <title>A degradative enzymes factory behind the ericoid mycorrhizal symbiosis.</title>
        <authorList>
            <consortium name="DOE Joint Genome Institute"/>
            <person name="Martino E."/>
            <person name="Morin E."/>
            <person name="Grelet G."/>
            <person name="Kuo A."/>
            <person name="Kohler A."/>
            <person name="Daghino S."/>
            <person name="Barry K."/>
            <person name="Choi C."/>
            <person name="Cichocki N."/>
            <person name="Clum A."/>
            <person name="Copeland A."/>
            <person name="Hainaut M."/>
            <person name="Haridas S."/>
            <person name="Labutti K."/>
            <person name="Lindquist E."/>
            <person name="Lipzen A."/>
            <person name="Khouja H.-R."/>
            <person name="Murat C."/>
            <person name="Ohm R."/>
            <person name="Olson A."/>
            <person name="Spatafora J."/>
            <person name="Veneault-Fourrey C."/>
            <person name="Henrissat B."/>
            <person name="Grigoriev I."/>
            <person name="Martin F."/>
            <person name="Perotto S."/>
        </authorList>
    </citation>
    <scope>NUCLEOTIDE SEQUENCE [LARGE SCALE GENOMIC DNA]</scope>
    <source>
        <strain evidence="2 3">F</strain>
    </source>
</reference>
<organism evidence="2 3">
    <name type="scientific">Hyaloscypha variabilis (strain UAMH 11265 / GT02V1 / F)</name>
    <name type="common">Meliniomyces variabilis</name>
    <dbReference type="NCBI Taxonomy" id="1149755"/>
    <lineage>
        <taxon>Eukaryota</taxon>
        <taxon>Fungi</taxon>
        <taxon>Dikarya</taxon>
        <taxon>Ascomycota</taxon>
        <taxon>Pezizomycotina</taxon>
        <taxon>Leotiomycetes</taxon>
        <taxon>Helotiales</taxon>
        <taxon>Hyaloscyphaceae</taxon>
        <taxon>Hyaloscypha</taxon>
        <taxon>Hyaloscypha variabilis</taxon>
    </lineage>
</organism>
<dbReference type="AlphaFoldDB" id="A0A2J6SAZ8"/>
<dbReference type="InterPro" id="IPR052895">
    <property type="entry name" value="HetReg/Transcr_Mod"/>
</dbReference>
<dbReference type="EMBL" id="KZ613938">
    <property type="protein sequence ID" value="PMD47938.1"/>
    <property type="molecule type" value="Genomic_DNA"/>
</dbReference>
<evidence type="ECO:0000313" key="2">
    <source>
        <dbReference type="EMBL" id="PMD47938.1"/>
    </source>
</evidence>
<gene>
    <name evidence="2" type="ORF">L207DRAFT_607608</name>
</gene>
<dbReference type="Pfam" id="PF06985">
    <property type="entry name" value="HET"/>
    <property type="match status" value="1"/>
</dbReference>
<sequence>MLPFQYERLLEHDSIRLLVLEPSVEHSATIQCSLIHTTLDACKNDIIDHYTALSYVWGDPETSESILVAEKVFNITKNLFHALQDLRDNDRRRRLWIDAICIDQSNLFERNGQVSMMGSIYTQAQHTVIYLGRSTFGTELNFEVFSTNTTAVQNPIQRSSGIRSVAEEILSRPWFTRVWIFQELVLSQDPWIQCGRSRMQWDEALGAIQSVSIYGKDVPNIYKVAFNMQEIRRKFQAAKFDSTISRPELVQILQSRRGFGASDPRDRVFAHLGIASALHQDSIQNVSRLW</sequence>
<dbReference type="Proteomes" id="UP000235786">
    <property type="component" value="Unassembled WGS sequence"/>
</dbReference>
<dbReference type="PANTHER" id="PTHR24148:SF73">
    <property type="entry name" value="HET DOMAIN PROTEIN (AFU_ORTHOLOGUE AFUA_8G01020)"/>
    <property type="match status" value="1"/>
</dbReference>
<dbReference type="InterPro" id="IPR010730">
    <property type="entry name" value="HET"/>
</dbReference>
<evidence type="ECO:0000259" key="1">
    <source>
        <dbReference type="Pfam" id="PF06985"/>
    </source>
</evidence>
<dbReference type="PANTHER" id="PTHR24148">
    <property type="entry name" value="ANKYRIN REPEAT DOMAIN-CONTAINING PROTEIN 39 HOMOLOG-RELATED"/>
    <property type="match status" value="1"/>
</dbReference>
<name>A0A2J6SAZ8_HYAVF</name>